<dbReference type="CDD" id="cd02067">
    <property type="entry name" value="B12-binding"/>
    <property type="match status" value="1"/>
</dbReference>
<organism evidence="2 3">
    <name type="scientific">Porphyromonas gulae</name>
    <dbReference type="NCBI Taxonomy" id="111105"/>
    <lineage>
        <taxon>Bacteria</taxon>
        <taxon>Pseudomonadati</taxon>
        <taxon>Bacteroidota</taxon>
        <taxon>Bacteroidia</taxon>
        <taxon>Bacteroidales</taxon>
        <taxon>Porphyromonadaceae</taxon>
        <taxon>Porphyromonas</taxon>
    </lineage>
</organism>
<keyword evidence="2" id="KW-0223">Dioxygenase</keyword>
<dbReference type="STRING" id="111105.HR09_07830"/>
<protein>
    <submittedName>
        <fullName evidence="2">Dioxygenase</fullName>
    </submittedName>
</protein>
<dbReference type="SUPFAM" id="SSF52242">
    <property type="entry name" value="Cobalamin (vitamin B12)-binding domain"/>
    <property type="match status" value="1"/>
</dbReference>
<dbReference type="InterPro" id="IPR006158">
    <property type="entry name" value="Cobalamin-bd"/>
</dbReference>
<sequence>MSGGLYSTEGRDFDQTLDLSRIKPYGDTMNDGKVQLSFTLPVPAGDEAIEAAKQLIKKMGMQNPQVVFFRELTESFTFFNCYGSCEHTVDYSSIYVPKVESTKWDMAETDDFIRENIGRKIVVVGASTGTDAHTVGIDAIMNMKGFAGHYGLERYEMIEAYNLGSQVPNEEFIAKGIELNADALLVSQTVTQKDVHIKNLIELVELMEAEGLRDKMILACGGPRITYELAKELGYDAGFGANTYADDVASFIAQEFHKRMNNK</sequence>
<name>A0A0A2EEN1_9PORP</name>
<dbReference type="eggNOG" id="COG5012">
    <property type="taxonomic scope" value="Bacteria"/>
</dbReference>
<dbReference type="InterPro" id="IPR036724">
    <property type="entry name" value="Cobalamin-bd_sf"/>
</dbReference>
<comment type="caution">
    <text evidence="2">The sequence shown here is derived from an EMBL/GenBank/DDBJ whole genome shotgun (WGS) entry which is preliminary data.</text>
</comment>
<evidence type="ECO:0000259" key="1">
    <source>
        <dbReference type="PROSITE" id="PS51332"/>
    </source>
</evidence>
<evidence type="ECO:0000313" key="2">
    <source>
        <dbReference type="EMBL" id="KGN84224.1"/>
    </source>
</evidence>
<keyword evidence="2" id="KW-0560">Oxidoreductase</keyword>
<feature type="domain" description="B12-binding" evidence="1">
    <location>
        <begin position="120"/>
        <end position="259"/>
    </location>
</feature>
<dbReference type="GO" id="GO:0051213">
    <property type="term" value="F:dioxygenase activity"/>
    <property type="evidence" value="ECO:0007669"/>
    <property type="project" value="UniProtKB-KW"/>
</dbReference>
<gene>
    <name evidence="2" type="ORF">HR08_09320</name>
</gene>
<dbReference type="Gene3D" id="3.30.30.60">
    <property type="entry name" value="D-lysine 5,6-aminomutase beta subunit KamE, N-terminal domain"/>
    <property type="match status" value="1"/>
</dbReference>
<dbReference type="GO" id="GO:0046872">
    <property type="term" value="F:metal ion binding"/>
    <property type="evidence" value="ECO:0007669"/>
    <property type="project" value="InterPro"/>
</dbReference>
<dbReference type="AlphaFoldDB" id="A0A0A2EEN1"/>
<dbReference type="GO" id="GO:0031419">
    <property type="term" value="F:cobalamin binding"/>
    <property type="evidence" value="ECO:0007669"/>
    <property type="project" value="InterPro"/>
</dbReference>
<dbReference type="RefSeq" id="WP_039421916.1">
    <property type="nucleotide sequence ID" value="NZ_JRAI01000078.1"/>
</dbReference>
<dbReference type="SUPFAM" id="SSF117778">
    <property type="entry name" value="D-lysine 5,6-aminomutase beta subunit KamE, N-terminal domain"/>
    <property type="match status" value="1"/>
</dbReference>
<reference evidence="2 3" key="1">
    <citation type="submission" date="2014-08" db="EMBL/GenBank/DDBJ databases">
        <title>Porphyromonas gulae strain:COT-052_OH1451 Genome sequencing.</title>
        <authorList>
            <person name="Wallis C."/>
            <person name="Deusch O."/>
            <person name="O'Flynn C."/>
            <person name="Davis I."/>
            <person name="Jospin G."/>
            <person name="Darling A.E."/>
            <person name="Coil D.A."/>
            <person name="Alexiev A."/>
            <person name="Horsfall A."/>
            <person name="Kirkwood N."/>
            <person name="Harris S."/>
            <person name="Eisen J.A."/>
        </authorList>
    </citation>
    <scope>NUCLEOTIDE SEQUENCE [LARGE SCALE GENOMIC DNA]</scope>
    <source>
        <strain evidence="3">COT-052 OH1451</strain>
    </source>
</reference>
<dbReference type="OrthoDB" id="9782063at2"/>
<accession>A0A0A2EEN1</accession>
<dbReference type="Pfam" id="PF16554">
    <property type="entry name" value="OAM_dimer"/>
    <property type="match status" value="1"/>
</dbReference>
<dbReference type="EMBL" id="JRAI01000078">
    <property type="protein sequence ID" value="KGN84224.1"/>
    <property type="molecule type" value="Genomic_DNA"/>
</dbReference>
<dbReference type="Proteomes" id="UP000030130">
    <property type="component" value="Unassembled WGS sequence"/>
</dbReference>
<dbReference type="GO" id="GO:0046983">
    <property type="term" value="F:protein dimerization activity"/>
    <property type="evidence" value="ECO:0007669"/>
    <property type="project" value="InterPro"/>
</dbReference>
<dbReference type="Gene3D" id="3.40.50.280">
    <property type="entry name" value="Cobalamin-binding domain"/>
    <property type="match status" value="1"/>
</dbReference>
<dbReference type="Pfam" id="PF02310">
    <property type="entry name" value="B12-binding"/>
    <property type="match status" value="1"/>
</dbReference>
<dbReference type="InterPro" id="IPR028991">
    <property type="entry name" value="KamE_N"/>
</dbReference>
<evidence type="ECO:0000313" key="3">
    <source>
        <dbReference type="Proteomes" id="UP000030130"/>
    </source>
</evidence>
<dbReference type="InterPro" id="IPR036843">
    <property type="entry name" value="KamE_N_sf"/>
</dbReference>
<dbReference type="PROSITE" id="PS51332">
    <property type="entry name" value="B12_BINDING"/>
    <property type="match status" value="1"/>
</dbReference>
<proteinExistence type="predicted"/>